<accession>A0A077P4B7</accession>
<proteinExistence type="predicted"/>
<dbReference type="InterPro" id="IPR016039">
    <property type="entry name" value="Thiolase-like"/>
</dbReference>
<dbReference type="Proteomes" id="UP000028483">
    <property type="component" value="Unassembled WGS sequence"/>
</dbReference>
<reference evidence="1" key="1">
    <citation type="submission" date="2013-07" db="EMBL/GenBank/DDBJ databases">
        <title>Sub-species coevolution in mutualistic symbiosis.</title>
        <authorList>
            <person name="Murfin K."/>
            <person name="Klassen J."/>
            <person name="Lee M."/>
            <person name="Forst S."/>
            <person name="Stock P."/>
            <person name="Goodrich-Blair H."/>
        </authorList>
    </citation>
    <scope>NUCLEOTIDE SEQUENCE [LARGE SCALE GENOMIC DNA]</scope>
    <source>
        <strain evidence="1">Oregonense</strain>
    </source>
</reference>
<gene>
    <name evidence="1" type="ORF">XBO1_2060051</name>
</gene>
<sequence length="366" mass="40757">MGIYITSGVSLLPDDLNMDDIIHSTIKDAHLSGRTPYLPNIVGERFIKEGAFVMPPMDKMIRRAAHAYAQCQWVLYTGIKTWEKSIGETFSPELRGLFIGLGTSDADNNAYLIASDAQDDESYVTRTLVETPPLMGLMLLNTSTASQLSQHLEIRGDNAFFSPHVDAGGHALLEGYYSIKEERSQFALCGGNAQKISTWYYLAYEHLIKGIPWIPAEAASFIALHGDRQNADSEIAHVHRMTIHNSDQYTRFLSEVMIPNSSLHQIIHVGKTESEFTRQAYDIFPDALQFNLDKAMGHTGPAAPFIAVNLAIEMHKKMLSVDNVNLNLTRQQSHRLVLILSHGLEKQCIAVLLRMGMSKGGDHDDC</sequence>
<dbReference type="GO" id="GO:0016746">
    <property type="term" value="F:acyltransferase activity"/>
    <property type="evidence" value="ECO:0007669"/>
    <property type="project" value="InterPro"/>
</dbReference>
<dbReference type="SUPFAM" id="SSF53901">
    <property type="entry name" value="Thiolase-like"/>
    <property type="match status" value="1"/>
</dbReference>
<protein>
    <recommendedName>
        <fullName evidence="2">Beta-ketoacyl synthase N-terminal domain-containing protein</fullName>
    </recommendedName>
</protein>
<evidence type="ECO:0008006" key="2">
    <source>
        <dbReference type="Google" id="ProtNLM"/>
    </source>
</evidence>
<name>A0A077P4B7_XENBV</name>
<dbReference type="HOGENOM" id="CLU_756370_0_0_6"/>
<dbReference type="RefSeq" id="WP_038256599.1">
    <property type="nucleotide sequence ID" value="NZ_CAWLUU010000178.1"/>
</dbReference>
<organism evidence="1">
    <name type="scientific">Xenorhabdus bovienii str. oregonense</name>
    <dbReference type="NCBI Taxonomy" id="1398202"/>
    <lineage>
        <taxon>Bacteria</taxon>
        <taxon>Pseudomonadati</taxon>
        <taxon>Pseudomonadota</taxon>
        <taxon>Gammaproteobacteria</taxon>
        <taxon>Enterobacterales</taxon>
        <taxon>Morganellaceae</taxon>
        <taxon>Xenorhabdus</taxon>
    </lineage>
</organism>
<dbReference type="EMBL" id="CBSX010000120">
    <property type="protein sequence ID" value="CDH05915.1"/>
    <property type="molecule type" value="Genomic_DNA"/>
</dbReference>
<dbReference type="Gene3D" id="3.40.47.10">
    <property type="match status" value="1"/>
</dbReference>
<evidence type="ECO:0000313" key="1">
    <source>
        <dbReference type="EMBL" id="CDH05915.1"/>
    </source>
</evidence>
<dbReference type="AlphaFoldDB" id="A0A077P4B7"/>
<comment type="caution">
    <text evidence="1">The sequence shown here is derived from an EMBL/GenBank/DDBJ whole genome shotgun (WGS) entry which is preliminary data.</text>
</comment>